<keyword evidence="7" id="KW-0472">Membrane</keyword>
<dbReference type="Gene3D" id="3.50.50.60">
    <property type="entry name" value="FAD/NAD(P)-binding domain"/>
    <property type="match status" value="2"/>
</dbReference>
<dbReference type="PRINTS" id="PR00370">
    <property type="entry name" value="FMOXYGENASE"/>
</dbReference>
<dbReference type="Gene3D" id="2.170.270.10">
    <property type="entry name" value="SET domain"/>
    <property type="match status" value="1"/>
</dbReference>
<evidence type="ECO:0000256" key="7">
    <source>
        <dbReference type="SAM" id="Phobius"/>
    </source>
</evidence>
<dbReference type="EMBL" id="OC000098">
    <property type="protein sequence ID" value="CAD7256133.1"/>
    <property type="molecule type" value="Genomic_DNA"/>
</dbReference>
<protein>
    <recommendedName>
        <fullName evidence="6">Flavin-containing monooxygenase</fullName>
        <ecNumber evidence="6">1.-.-.-</ecNumber>
    </recommendedName>
</protein>
<comment type="similarity">
    <text evidence="1 6">Belongs to the FMO family.</text>
</comment>
<dbReference type="GO" id="GO:0004499">
    <property type="term" value="F:N,N-dimethylaniline monooxygenase activity"/>
    <property type="evidence" value="ECO:0007669"/>
    <property type="project" value="InterPro"/>
</dbReference>
<feature type="transmembrane region" description="Helical" evidence="7">
    <location>
        <begin position="298"/>
        <end position="316"/>
    </location>
</feature>
<keyword evidence="3 6" id="KW-0274">FAD</keyword>
<dbReference type="Gene3D" id="6.10.140.2220">
    <property type="match status" value="1"/>
</dbReference>
<dbReference type="EC" id="1.-.-.-" evidence="6"/>
<dbReference type="GO" id="GO:0008757">
    <property type="term" value="F:S-adenosylmethionine-dependent methyltransferase activity"/>
    <property type="evidence" value="ECO:0007669"/>
    <property type="project" value="UniProtKB-ARBA"/>
</dbReference>
<dbReference type="AlphaFoldDB" id="A0A7R9ALE6"/>
<evidence type="ECO:0000256" key="3">
    <source>
        <dbReference type="ARBA" id="ARBA00022827"/>
    </source>
</evidence>
<sequence>MRRSVKQVSGVSRDYKRRRTRFSVAVGSALSPVFVDSSVHHHQLMMTRLSVAVIGAGAGGLCAARHLVDRPDTFIFKIFEQTGRVGGTWVYTDETNTDQHGLPIHSSMYRDLRTNLPKEVMGFLDFPFHPTDQSFVHHSDVLKYLENYCNYYKLGEHIEFHVQVKSVSPLRLMEDKIVWKVVVENVKTKKEAAYDFDAIIVCNGHYSVPHIPDIPGVETFNGTQLHSHSYREPEKFTGLNVILLGASSSGVDISLELARHARQVGYEYSFPFLEDSCNLTIQDKRICPLYKHMIHTEFPSLIFIGIPFVVVPFPMFDLQVQYFLKTLDKTITLPSREDMNAETENDFQERLAKKMPPRHAHKLADSQWDYFEDLINGMALQPIPSDKEQPKPNHDKSLRSIADFPNLYNGPNANIPAASSALKCNWTPEKGRGLFANQDIKIGSVVIVEKPFAWTSSKEAMMDHCLHCCNYTIAPIPCPGCSSVCFCDEECREKAMNQYHIFECPILDHILESKDLSCMGLLVYRIIITANTQAIARSEMANENNTSVESKLHFISESLSCDETEQSLKSIPVNFSSESYISVYNQVTNTDKRTASDLLKRTVTACFLLRCLQSVVGDNKDEMLVGSRLLTHLQSCACNAYQISEQIVPQGDIKNSKEAEIGGAVYPTVSLCNHSCSPNVVRHSKAPERRYHSDISKSLGSSGVDWCWVWSARKGGRVYLAAEERGRAEEGFG</sequence>
<dbReference type="SUPFAM" id="SSF51905">
    <property type="entry name" value="FAD/NAD(P)-binding domain"/>
    <property type="match status" value="2"/>
</dbReference>
<keyword evidence="5 6" id="KW-0560">Oxidoreductase</keyword>
<evidence type="ECO:0000256" key="4">
    <source>
        <dbReference type="ARBA" id="ARBA00022857"/>
    </source>
</evidence>
<dbReference type="GO" id="GO:0008170">
    <property type="term" value="F:N-methyltransferase activity"/>
    <property type="evidence" value="ECO:0007669"/>
    <property type="project" value="UniProtKB-ARBA"/>
</dbReference>
<dbReference type="InterPro" id="IPR000960">
    <property type="entry name" value="Flavin_mOase"/>
</dbReference>
<evidence type="ECO:0000256" key="6">
    <source>
        <dbReference type="RuleBase" id="RU361177"/>
    </source>
</evidence>
<evidence type="ECO:0000256" key="2">
    <source>
        <dbReference type="ARBA" id="ARBA00022630"/>
    </source>
</evidence>
<keyword evidence="7" id="KW-1133">Transmembrane helix</keyword>
<dbReference type="GO" id="GO:0050661">
    <property type="term" value="F:NADP binding"/>
    <property type="evidence" value="ECO:0007669"/>
    <property type="project" value="InterPro"/>
</dbReference>
<evidence type="ECO:0000256" key="5">
    <source>
        <dbReference type="ARBA" id="ARBA00023002"/>
    </source>
</evidence>
<dbReference type="Pfam" id="PF00743">
    <property type="entry name" value="FMO-like"/>
    <property type="match status" value="1"/>
</dbReference>
<accession>A0A7R9ALE6</accession>
<gene>
    <name evidence="8" type="ORF">TSIB3V08_LOCUS423</name>
</gene>
<keyword evidence="4" id="KW-0521">NADP</keyword>
<dbReference type="SUPFAM" id="SSF82199">
    <property type="entry name" value="SET domain"/>
    <property type="match status" value="1"/>
</dbReference>
<proteinExistence type="inferred from homology"/>
<evidence type="ECO:0000256" key="1">
    <source>
        <dbReference type="ARBA" id="ARBA00009183"/>
    </source>
</evidence>
<organism evidence="8">
    <name type="scientific">Timema shepardi</name>
    <name type="common">Walking stick</name>
    <dbReference type="NCBI Taxonomy" id="629360"/>
    <lineage>
        <taxon>Eukaryota</taxon>
        <taxon>Metazoa</taxon>
        <taxon>Ecdysozoa</taxon>
        <taxon>Arthropoda</taxon>
        <taxon>Hexapoda</taxon>
        <taxon>Insecta</taxon>
        <taxon>Pterygota</taxon>
        <taxon>Neoptera</taxon>
        <taxon>Polyneoptera</taxon>
        <taxon>Phasmatodea</taxon>
        <taxon>Timematodea</taxon>
        <taxon>Timematoidea</taxon>
        <taxon>Timematidae</taxon>
        <taxon>Timema</taxon>
    </lineage>
</organism>
<name>A0A7R9ALE6_TIMSH</name>
<dbReference type="SUPFAM" id="SSF144232">
    <property type="entry name" value="HIT/MYND zinc finger-like"/>
    <property type="match status" value="1"/>
</dbReference>
<dbReference type="GO" id="GO:0008276">
    <property type="term" value="F:protein methyltransferase activity"/>
    <property type="evidence" value="ECO:0007669"/>
    <property type="project" value="UniProtKB-ARBA"/>
</dbReference>
<keyword evidence="7" id="KW-0812">Transmembrane</keyword>
<comment type="cofactor">
    <cofactor evidence="6">
        <name>FAD</name>
        <dbReference type="ChEBI" id="CHEBI:57692"/>
    </cofactor>
</comment>
<dbReference type="PANTHER" id="PTHR23023">
    <property type="entry name" value="DIMETHYLANILINE MONOOXYGENASE"/>
    <property type="match status" value="1"/>
</dbReference>
<feature type="transmembrane region" description="Helical" evidence="7">
    <location>
        <begin position="45"/>
        <end position="68"/>
    </location>
</feature>
<dbReference type="GO" id="GO:0050660">
    <property type="term" value="F:flavin adenine dinucleotide binding"/>
    <property type="evidence" value="ECO:0007669"/>
    <property type="project" value="InterPro"/>
</dbReference>
<dbReference type="InterPro" id="IPR050346">
    <property type="entry name" value="FMO-like"/>
</dbReference>
<keyword evidence="2 6" id="KW-0285">Flavoprotein</keyword>
<evidence type="ECO:0000313" key="8">
    <source>
        <dbReference type="EMBL" id="CAD7256133.1"/>
    </source>
</evidence>
<dbReference type="InterPro" id="IPR046341">
    <property type="entry name" value="SET_dom_sf"/>
</dbReference>
<dbReference type="Gene3D" id="1.10.220.160">
    <property type="match status" value="1"/>
</dbReference>
<dbReference type="InterPro" id="IPR020946">
    <property type="entry name" value="Flavin_mOase-like"/>
</dbReference>
<feature type="transmembrane region" description="Helical" evidence="7">
    <location>
        <begin position="21"/>
        <end position="39"/>
    </location>
</feature>
<dbReference type="InterPro" id="IPR036188">
    <property type="entry name" value="FAD/NAD-bd_sf"/>
</dbReference>
<reference evidence="8" key="1">
    <citation type="submission" date="2020-11" db="EMBL/GenBank/DDBJ databases">
        <authorList>
            <person name="Tran Van P."/>
        </authorList>
    </citation>
    <scope>NUCLEOTIDE SEQUENCE</scope>
</reference>
<keyword evidence="6" id="KW-0503">Monooxygenase</keyword>